<feature type="region of interest" description="Disordered" evidence="1">
    <location>
        <begin position="97"/>
        <end position="127"/>
    </location>
</feature>
<accession>D1CEP9</accession>
<evidence type="ECO:0000313" key="3">
    <source>
        <dbReference type="Proteomes" id="UP000000323"/>
    </source>
</evidence>
<dbReference type="EMBL" id="CP001825">
    <property type="protein sequence ID" value="ACZ41405.1"/>
    <property type="molecule type" value="Genomic_DNA"/>
</dbReference>
<dbReference type="HOGENOM" id="CLU_1969504_0_0_0"/>
<proteinExistence type="predicted"/>
<sequence>MAKISIPIPEVVWRNETFDIPEDKIQVVMEALQSRQEAIIKSVAQRNEEILHKLQSLNLSKQGISTSRRFLMLGSGMATGLLLVALLPKAVRSVRGSQQTVEQGEQATSQENAGVRLERVEVPADTA</sequence>
<evidence type="ECO:0000256" key="1">
    <source>
        <dbReference type="SAM" id="MobiDB-lite"/>
    </source>
</evidence>
<dbReference type="KEGG" id="ttr:Tter_0484"/>
<gene>
    <name evidence="2" type="ordered locus">Tter_0484</name>
</gene>
<name>D1CEP9_THET1</name>
<dbReference type="Proteomes" id="UP000000323">
    <property type="component" value="Chromosome 1"/>
</dbReference>
<reference evidence="3" key="1">
    <citation type="journal article" date="2010" name="Stand. Genomic Sci.">
        <title>Complete genome sequence of 'Thermobaculum terrenum' type strain (YNP1).</title>
        <authorList>
            <person name="Kiss H."/>
            <person name="Cleland D."/>
            <person name="Lapidus A."/>
            <person name="Lucas S."/>
            <person name="Glavina Del Rio T."/>
            <person name="Nolan M."/>
            <person name="Tice H."/>
            <person name="Han C."/>
            <person name="Goodwin L."/>
            <person name="Pitluck S."/>
            <person name="Liolios K."/>
            <person name="Ivanova N."/>
            <person name="Mavromatis K."/>
            <person name="Ovchinnikova G."/>
            <person name="Pati A."/>
            <person name="Chen A."/>
            <person name="Palaniappan K."/>
            <person name="Land M."/>
            <person name="Hauser L."/>
            <person name="Chang Y."/>
            <person name="Jeffries C."/>
            <person name="Lu M."/>
            <person name="Brettin T."/>
            <person name="Detter J."/>
            <person name="Goker M."/>
            <person name="Tindall B."/>
            <person name="Beck B."/>
            <person name="McDermott T."/>
            <person name="Woyke T."/>
            <person name="Bristow J."/>
            <person name="Eisen J."/>
            <person name="Markowitz V."/>
            <person name="Hugenholtz P."/>
            <person name="Kyrpides N."/>
            <person name="Klenk H."/>
            <person name="Cheng J."/>
        </authorList>
    </citation>
    <scope>NUCLEOTIDE SEQUENCE [LARGE SCALE GENOMIC DNA]</scope>
    <source>
        <strain evidence="3">ATCC BAA-798 / YNP1</strain>
    </source>
</reference>
<evidence type="ECO:0000313" key="2">
    <source>
        <dbReference type="EMBL" id="ACZ41405.1"/>
    </source>
</evidence>
<feature type="compositionally biased region" description="Basic and acidic residues" evidence="1">
    <location>
        <begin position="116"/>
        <end position="127"/>
    </location>
</feature>
<dbReference type="RefSeq" id="WP_012874440.1">
    <property type="nucleotide sequence ID" value="NC_013525.1"/>
</dbReference>
<feature type="compositionally biased region" description="Polar residues" evidence="1">
    <location>
        <begin position="97"/>
        <end position="112"/>
    </location>
</feature>
<protein>
    <submittedName>
        <fullName evidence="2">Uncharacterized protein</fullName>
    </submittedName>
</protein>
<dbReference type="AlphaFoldDB" id="D1CEP9"/>
<keyword evidence="3" id="KW-1185">Reference proteome</keyword>
<organism evidence="2 3">
    <name type="scientific">Thermobaculum terrenum (strain ATCC BAA-798 / CCMEE 7001 / YNP1)</name>
    <dbReference type="NCBI Taxonomy" id="525904"/>
    <lineage>
        <taxon>Bacteria</taxon>
        <taxon>Bacillati</taxon>
        <taxon>Chloroflexota</taxon>
        <taxon>Chloroflexia</taxon>
        <taxon>Candidatus Thermobaculales</taxon>
        <taxon>Candidatus Thermobaculaceae</taxon>
        <taxon>Thermobaculum</taxon>
    </lineage>
</organism>